<evidence type="ECO:0000259" key="12">
    <source>
        <dbReference type="PROSITE" id="PS50885"/>
    </source>
</evidence>
<dbReference type="CDD" id="cd00075">
    <property type="entry name" value="HATPase"/>
    <property type="match status" value="1"/>
</dbReference>
<evidence type="ECO:0000256" key="5">
    <source>
        <dbReference type="ARBA" id="ARBA00022553"/>
    </source>
</evidence>
<dbReference type="EC" id="2.7.13.3" evidence="3"/>
<dbReference type="InterPro" id="IPR003661">
    <property type="entry name" value="HisK_dim/P_dom"/>
</dbReference>
<organism evidence="13 14">
    <name type="scientific">Aureimonas phyllosphaerae</name>
    <dbReference type="NCBI Taxonomy" id="1166078"/>
    <lineage>
        <taxon>Bacteria</taxon>
        <taxon>Pseudomonadati</taxon>
        <taxon>Pseudomonadota</taxon>
        <taxon>Alphaproteobacteria</taxon>
        <taxon>Hyphomicrobiales</taxon>
        <taxon>Aurantimonadaceae</taxon>
        <taxon>Aureimonas</taxon>
    </lineage>
</organism>
<keyword evidence="4" id="KW-1003">Cell membrane</keyword>
<keyword evidence="8 13" id="KW-0418">Kinase</keyword>
<dbReference type="PRINTS" id="PR00344">
    <property type="entry name" value="BCTRLSENSOR"/>
</dbReference>
<evidence type="ECO:0000259" key="11">
    <source>
        <dbReference type="PROSITE" id="PS50109"/>
    </source>
</evidence>
<dbReference type="InterPro" id="IPR005467">
    <property type="entry name" value="His_kinase_dom"/>
</dbReference>
<feature type="domain" description="Histidine kinase" evidence="11">
    <location>
        <begin position="267"/>
        <end position="480"/>
    </location>
</feature>
<dbReference type="PANTHER" id="PTHR44936:SF10">
    <property type="entry name" value="SENSOR PROTEIN RSTB"/>
    <property type="match status" value="1"/>
</dbReference>
<dbReference type="EMBL" id="JACIDO010000009">
    <property type="protein sequence ID" value="MBB3937398.1"/>
    <property type="molecule type" value="Genomic_DNA"/>
</dbReference>
<evidence type="ECO:0000256" key="10">
    <source>
        <dbReference type="SAM" id="Phobius"/>
    </source>
</evidence>
<evidence type="ECO:0000256" key="4">
    <source>
        <dbReference type="ARBA" id="ARBA00022475"/>
    </source>
</evidence>
<feature type="transmembrane region" description="Helical" evidence="10">
    <location>
        <begin position="26"/>
        <end position="47"/>
    </location>
</feature>
<evidence type="ECO:0000256" key="6">
    <source>
        <dbReference type="ARBA" id="ARBA00022679"/>
    </source>
</evidence>
<evidence type="ECO:0000256" key="8">
    <source>
        <dbReference type="ARBA" id="ARBA00022777"/>
    </source>
</evidence>
<sequence length="486" mass="52437">MTPAPNEAKPREDTRPRFTRRLSTRLFALTVVAVMGAEVLVFVPSIARFRLDWLQSKLETVSVATLMADFAEGGLLLSPDQESELLHALDARLIAIRRPGSTELLARVPDLAGVDEQVDLSKESRVDSVLAAFDTLLSHRPRTIRLVGPIGDGTMSGEIVFDEVPLRRAMLVNSRNILLLSLGIASFAGLLVFGAISLFLLRPIRALTHALVRFGADPEDPSLILKPSGRSDELGIAERELAGMQGVLADTLRQQRRLADLGLAVSKINHDLRNILASAQLISDRLADVPDAQVQRFTPVLIRSLDRALHYTQSVLAYGRAAESRPVRRLTLLHRLVEDVFETQLVTPEQGIELVNGVDPALEADLDPEQFFRALSNLVRNSVQALEGETGEAIVRRIAVRTEAPGGGLLRLVIEDTGPGLGPAARDHLFQAFRGSTRAGGTGLGLAIVAEIVKAHGGQIRLTASAAPGARFEIDLPAALPVSPGA</sequence>
<dbReference type="GO" id="GO:0005886">
    <property type="term" value="C:plasma membrane"/>
    <property type="evidence" value="ECO:0007669"/>
    <property type="project" value="UniProtKB-SubCell"/>
</dbReference>
<protein>
    <recommendedName>
        <fullName evidence="3">histidine kinase</fullName>
        <ecNumber evidence="3">2.7.13.3</ecNumber>
    </recommendedName>
</protein>
<keyword evidence="10" id="KW-0812">Transmembrane</keyword>
<gene>
    <name evidence="13" type="ORF">GGR05_003564</name>
</gene>
<dbReference type="InterPro" id="IPR050980">
    <property type="entry name" value="2C_sensor_his_kinase"/>
</dbReference>
<dbReference type="SUPFAM" id="SSF55874">
    <property type="entry name" value="ATPase domain of HSP90 chaperone/DNA topoisomerase II/histidine kinase"/>
    <property type="match status" value="1"/>
</dbReference>
<dbReference type="AlphaFoldDB" id="A0A7W6FVP1"/>
<evidence type="ECO:0000313" key="14">
    <source>
        <dbReference type="Proteomes" id="UP000531216"/>
    </source>
</evidence>
<evidence type="ECO:0000256" key="9">
    <source>
        <dbReference type="ARBA" id="ARBA00022840"/>
    </source>
</evidence>
<dbReference type="Gene3D" id="1.10.287.130">
    <property type="match status" value="1"/>
</dbReference>
<dbReference type="InterPro" id="IPR003594">
    <property type="entry name" value="HATPase_dom"/>
</dbReference>
<dbReference type="InterPro" id="IPR003660">
    <property type="entry name" value="HAMP_dom"/>
</dbReference>
<keyword evidence="10" id="KW-1133">Transmembrane helix</keyword>
<evidence type="ECO:0000313" key="13">
    <source>
        <dbReference type="EMBL" id="MBB3937398.1"/>
    </source>
</evidence>
<dbReference type="PROSITE" id="PS50109">
    <property type="entry name" value="HIS_KIN"/>
    <property type="match status" value="1"/>
</dbReference>
<dbReference type="Proteomes" id="UP000531216">
    <property type="component" value="Unassembled WGS sequence"/>
</dbReference>
<dbReference type="OrthoDB" id="9784218at2"/>
<reference evidence="13 14" key="1">
    <citation type="submission" date="2020-08" db="EMBL/GenBank/DDBJ databases">
        <title>Genomic Encyclopedia of Type Strains, Phase IV (KMG-IV): sequencing the most valuable type-strain genomes for metagenomic binning, comparative biology and taxonomic classification.</title>
        <authorList>
            <person name="Goeker M."/>
        </authorList>
    </citation>
    <scope>NUCLEOTIDE SEQUENCE [LARGE SCALE GENOMIC DNA]</scope>
    <source>
        <strain evidence="13 14">DSM 25024</strain>
    </source>
</reference>
<keyword evidence="9" id="KW-0067">ATP-binding</keyword>
<dbReference type="InterPro" id="IPR004358">
    <property type="entry name" value="Sig_transdc_His_kin-like_C"/>
</dbReference>
<dbReference type="SMART" id="SM00387">
    <property type="entry name" value="HATPase_c"/>
    <property type="match status" value="1"/>
</dbReference>
<dbReference type="RefSeq" id="WP_090963936.1">
    <property type="nucleotide sequence ID" value="NZ_FOOA01000010.1"/>
</dbReference>
<keyword evidence="7" id="KW-0547">Nucleotide-binding</keyword>
<comment type="caution">
    <text evidence="13">The sequence shown here is derived from an EMBL/GenBank/DDBJ whole genome shotgun (WGS) entry which is preliminary data.</text>
</comment>
<evidence type="ECO:0000256" key="3">
    <source>
        <dbReference type="ARBA" id="ARBA00012438"/>
    </source>
</evidence>
<feature type="domain" description="HAMP" evidence="12">
    <location>
        <begin position="198"/>
        <end position="253"/>
    </location>
</feature>
<accession>A0A7W6FVP1</accession>
<keyword evidence="6" id="KW-0808">Transferase</keyword>
<dbReference type="GO" id="GO:0000155">
    <property type="term" value="F:phosphorelay sensor kinase activity"/>
    <property type="evidence" value="ECO:0007669"/>
    <property type="project" value="InterPro"/>
</dbReference>
<evidence type="ECO:0000256" key="1">
    <source>
        <dbReference type="ARBA" id="ARBA00000085"/>
    </source>
</evidence>
<dbReference type="SUPFAM" id="SSF47384">
    <property type="entry name" value="Homodimeric domain of signal transducing histidine kinase"/>
    <property type="match status" value="1"/>
</dbReference>
<dbReference type="Pfam" id="PF02518">
    <property type="entry name" value="HATPase_c"/>
    <property type="match status" value="1"/>
</dbReference>
<dbReference type="PANTHER" id="PTHR44936">
    <property type="entry name" value="SENSOR PROTEIN CREC"/>
    <property type="match status" value="1"/>
</dbReference>
<keyword evidence="10" id="KW-0472">Membrane</keyword>
<keyword evidence="14" id="KW-1185">Reference proteome</keyword>
<dbReference type="PROSITE" id="PS50885">
    <property type="entry name" value="HAMP"/>
    <property type="match status" value="1"/>
</dbReference>
<dbReference type="InterPro" id="IPR036890">
    <property type="entry name" value="HATPase_C_sf"/>
</dbReference>
<name>A0A7W6FVP1_9HYPH</name>
<comment type="catalytic activity">
    <reaction evidence="1">
        <text>ATP + protein L-histidine = ADP + protein N-phospho-L-histidine.</text>
        <dbReference type="EC" id="2.7.13.3"/>
    </reaction>
</comment>
<proteinExistence type="predicted"/>
<dbReference type="GO" id="GO:0005524">
    <property type="term" value="F:ATP binding"/>
    <property type="evidence" value="ECO:0007669"/>
    <property type="project" value="UniProtKB-KW"/>
</dbReference>
<feature type="transmembrane region" description="Helical" evidence="10">
    <location>
        <begin position="177"/>
        <end position="201"/>
    </location>
</feature>
<comment type="subcellular location">
    <subcellularLocation>
        <location evidence="2">Cell membrane</location>
        <topology evidence="2">Multi-pass membrane protein</topology>
    </subcellularLocation>
</comment>
<dbReference type="InterPro" id="IPR036097">
    <property type="entry name" value="HisK_dim/P_sf"/>
</dbReference>
<dbReference type="Gene3D" id="3.30.565.10">
    <property type="entry name" value="Histidine kinase-like ATPase, C-terminal domain"/>
    <property type="match status" value="1"/>
</dbReference>
<dbReference type="SMART" id="SM00388">
    <property type="entry name" value="HisKA"/>
    <property type="match status" value="1"/>
</dbReference>
<evidence type="ECO:0000256" key="7">
    <source>
        <dbReference type="ARBA" id="ARBA00022741"/>
    </source>
</evidence>
<keyword evidence="5" id="KW-0597">Phosphoprotein</keyword>
<evidence type="ECO:0000256" key="2">
    <source>
        <dbReference type="ARBA" id="ARBA00004651"/>
    </source>
</evidence>